<dbReference type="AlphaFoldDB" id="A0A850QWT1"/>
<reference evidence="1 2" key="1">
    <citation type="submission" date="2020-06" db="EMBL/GenBank/DDBJ databases">
        <title>Photobacterium damselae subsp. damselae comparative genomics.</title>
        <authorList>
            <person name="Osorio C.R."/>
        </authorList>
    </citation>
    <scope>NUCLEOTIDE SEQUENCE [LARGE SCALE GENOMIC DNA]</scope>
    <source>
        <strain evidence="1 2">TW250/03</strain>
    </source>
</reference>
<name>A0A850QWT1_PHODD</name>
<gene>
    <name evidence="1" type="ORF">HWA77_06290</name>
</gene>
<dbReference type="Proteomes" id="UP000533429">
    <property type="component" value="Unassembled WGS sequence"/>
</dbReference>
<organism evidence="1 2">
    <name type="scientific">Photobacterium damselae subsp. damselae</name>
    <name type="common">Listonella damsela</name>
    <dbReference type="NCBI Taxonomy" id="85581"/>
    <lineage>
        <taxon>Bacteria</taxon>
        <taxon>Pseudomonadati</taxon>
        <taxon>Pseudomonadota</taxon>
        <taxon>Gammaproteobacteria</taxon>
        <taxon>Vibrionales</taxon>
        <taxon>Vibrionaceae</taxon>
        <taxon>Photobacterium</taxon>
    </lineage>
</organism>
<evidence type="ECO:0000313" key="1">
    <source>
        <dbReference type="EMBL" id="NVO99818.1"/>
    </source>
</evidence>
<dbReference type="EMBL" id="JABXOR010000395">
    <property type="protein sequence ID" value="NVO99818.1"/>
    <property type="molecule type" value="Genomic_DNA"/>
</dbReference>
<comment type="caution">
    <text evidence="1">The sequence shown here is derived from an EMBL/GenBank/DDBJ whole genome shotgun (WGS) entry which is preliminary data.</text>
</comment>
<sequence length="425" mass="47341">MKNSFDVIKVKPVLNEKGRYGLMGRFMNELSIGTEAIPEFMGAEFISYISASIQRGYSYVKYGAGKTEPRCNALLVADSGAGKGISSKQLSSVIERVSDKEVLAPKHTGGLSTTEGIVNRLRDDICDNEGNIIEGVSDKRLFVSEEEFANVLTHAKKGNSTLSATIRCLFDGGALEPLIKNNPIGCARPHVVIYAHITPNELLGKLDSIEISNGFLNRFPIFYGSIQPDVPFPKSLDNECVQGLAEQLEKVLKWGNEKEREFTYSGEYKKLWEENYSKLRNLGAKGSIEGSLLTRARHYASMYAMVFAITDCSTIIDAKHLEASLAWIDYWHQSVKYIYDTEFEGKKAEELIGMARDVYKGIVKCISDNGGNPIGKSPLTKHFSGRFSAQQISDSLKFMQELPRPPIKVTLLPRNKHEISLLKYT</sequence>
<evidence type="ECO:0008006" key="3">
    <source>
        <dbReference type="Google" id="ProtNLM"/>
    </source>
</evidence>
<protein>
    <recommendedName>
        <fullName evidence="3">DUF3987 domain-containing protein</fullName>
    </recommendedName>
</protein>
<evidence type="ECO:0000313" key="2">
    <source>
        <dbReference type="Proteomes" id="UP000533429"/>
    </source>
</evidence>
<accession>A0A850QWT1</accession>
<proteinExistence type="predicted"/>